<proteinExistence type="predicted"/>
<organism evidence="2 3">
    <name type="scientific">Leisingera aquaemixtae</name>
    <dbReference type="NCBI Taxonomy" id="1396826"/>
    <lineage>
        <taxon>Bacteria</taxon>
        <taxon>Pseudomonadati</taxon>
        <taxon>Pseudomonadota</taxon>
        <taxon>Alphaproteobacteria</taxon>
        <taxon>Rhodobacterales</taxon>
        <taxon>Roseobacteraceae</taxon>
        <taxon>Leisingera</taxon>
    </lineage>
</organism>
<evidence type="ECO:0000313" key="3">
    <source>
        <dbReference type="Proteomes" id="UP001058514"/>
    </source>
</evidence>
<name>A0ABY5WGP5_9RHOB</name>
<dbReference type="Proteomes" id="UP001058514">
    <property type="component" value="Chromosome"/>
</dbReference>
<feature type="region of interest" description="Disordered" evidence="1">
    <location>
        <begin position="43"/>
        <end position="62"/>
    </location>
</feature>
<dbReference type="EMBL" id="CP081051">
    <property type="protein sequence ID" value="UWQ40650.1"/>
    <property type="molecule type" value="Genomic_DNA"/>
</dbReference>
<feature type="compositionally biased region" description="Polar residues" evidence="1">
    <location>
        <begin position="43"/>
        <end position="56"/>
    </location>
</feature>
<reference evidence="2" key="1">
    <citation type="submission" date="2021-08" db="EMBL/GenBank/DDBJ databases">
        <authorList>
            <person name="Nwanade C."/>
            <person name="Wang M."/>
            <person name="Masoudi A."/>
            <person name="Yu Z."/>
            <person name="Liu J."/>
        </authorList>
    </citation>
    <scope>NUCLEOTIDE SEQUENCE</scope>
    <source>
        <strain evidence="2">S166</strain>
    </source>
</reference>
<sequence>MEMSQMASNCAETGVMPGNFAGNLALSFFQTVTVGAMQASASFHRSTKQKITNTSPKGELIK</sequence>
<accession>A0ABY5WGP5</accession>
<protein>
    <submittedName>
        <fullName evidence="2">Uncharacterized protein</fullName>
    </submittedName>
</protein>
<dbReference type="RefSeq" id="WP_259963955.1">
    <property type="nucleotide sequence ID" value="NZ_CP081051.1"/>
</dbReference>
<evidence type="ECO:0000313" key="2">
    <source>
        <dbReference type="EMBL" id="UWQ40650.1"/>
    </source>
</evidence>
<gene>
    <name evidence="2" type="ORF">K3718_13955</name>
</gene>
<keyword evidence="3" id="KW-1185">Reference proteome</keyword>
<evidence type="ECO:0000256" key="1">
    <source>
        <dbReference type="SAM" id="MobiDB-lite"/>
    </source>
</evidence>